<organism evidence="1 2">
    <name type="scientific">Schistosoma mattheei</name>
    <dbReference type="NCBI Taxonomy" id="31246"/>
    <lineage>
        <taxon>Eukaryota</taxon>
        <taxon>Metazoa</taxon>
        <taxon>Spiralia</taxon>
        <taxon>Lophotrochozoa</taxon>
        <taxon>Platyhelminthes</taxon>
        <taxon>Trematoda</taxon>
        <taxon>Digenea</taxon>
        <taxon>Strigeidida</taxon>
        <taxon>Schistosomatoidea</taxon>
        <taxon>Schistosomatidae</taxon>
        <taxon>Schistosoma</taxon>
    </lineage>
</organism>
<keyword evidence="2" id="KW-1185">Reference proteome</keyword>
<name>A0A3P8EIM0_9TREM</name>
<reference evidence="1 2" key="1">
    <citation type="submission" date="2018-11" db="EMBL/GenBank/DDBJ databases">
        <authorList>
            <consortium name="Pathogen Informatics"/>
        </authorList>
    </citation>
    <scope>NUCLEOTIDE SEQUENCE [LARGE SCALE GENOMIC DNA]</scope>
    <source>
        <strain>Denwood</strain>
        <strain evidence="2">Zambia</strain>
    </source>
</reference>
<gene>
    <name evidence="1" type="ORF">SMTD_LOCUS10934</name>
</gene>
<protein>
    <submittedName>
        <fullName evidence="1">Uncharacterized protein</fullName>
    </submittedName>
</protein>
<accession>A0A3P8EIM0</accession>
<evidence type="ECO:0000313" key="1">
    <source>
        <dbReference type="EMBL" id="VDP56491.1"/>
    </source>
</evidence>
<sequence length="57" mass="6379">MPEGKALDQQDNQSSEQVLSILFEGTSLYSLHSYVLGQIHLYHVLLVDPLPNTTPIQ</sequence>
<dbReference type="AlphaFoldDB" id="A0A3P8EIM0"/>
<dbReference type="Proteomes" id="UP000269396">
    <property type="component" value="Unassembled WGS sequence"/>
</dbReference>
<evidence type="ECO:0000313" key="2">
    <source>
        <dbReference type="Proteomes" id="UP000269396"/>
    </source>
</evidence>
<proteinExistence type="predicted"/>
<dbReference type="EMBL" id="UZAL01031005">
    <property type="protein sequence ID" value="VDP56491.1"/>
    <property type="molecule type" value="Genomic_DNA"/>
</dbReference>